<dbReference type="InterPro" id="IPR042094">
    <property type="entry name" value="T2SS_GspF_sf"/>
</dbReference>
<dbReference type="Proteomes" id="UP000624279">
    <property type="component" value="Unassembled WGS sequence"/>
</dbReference>
<organism evidence="13 14">
    <name type="scientific">Undibacterium flavidum</name>
    <dbReference type="NCBI Taxonomy" id="2762297"/>
    <lineage>
        <taxon>Bacteria</taxon>
        <taxon>Pseudomonadati</taxon>
        <taxon>Pseudomonadota</taxon>
        <taxon>Betaproteobacteria</taxon>
        <taxon>Burkholderiales</taxon>
        <taxon>Oxalobacteraceae</taxon>
        <taxon>Undibacterium</taxon>
    </lineage>
</organism>
<dbReference type="RefSeq" id="WP_186942880.1">
    <property type="nucleotide sequence ID" value="NZ_JACOGA010000014.1"/>
</dbReference>
<evidence type="ECO:0000256" key="7">
    <source>
        <dbReference type="ARBA" id="ARBA00022989"/>
    </source>
</evidence>
<keyword evidence="5" id="KW-1003">Cell membrane</keyword>
<comment type="function">
    <text evidence="1">Component of the type II secretion system inner membrane complex required for the energy-dependent secretion of extracellular factors such as proteases and toxins from the periplasm.</text>
</comment>
<comment type="subcellular location">
    <subcellularLocation>
        <location evidence="10">Cell inner membrane</location>
        <topology evidence="10">Multi-pass membrane protein</topology>
    </subcellularLocation>
    <subcellularLocation>
        <location evidence="2">Cell membrane</location>
        <topology evidence="2">Multi-pass membrane protein</topology>
    </subcellularLocation>
</comment>
<feature type="domain" description="Type II secretion system protein GspF" evidence="12">
    <location>
        <begin position="70"/>
        <end position="190"/>
    </location>
</feature>
<name>A0ABR6YEF7_9BURK</name>
<evidence type="ECO:0000256" key="4">
    <source>
        <dbReference type="ARBA" id="ARBA00022448"/>
    </source>
</evidence>
<evidence type="ECO:0000256" key="8">
    <source>
        <dbReference type="ARBA" id="ARBA00023136"/>
    </source>
</evidence>
<comment type="caution">
    <text evidence="13">The sequence shown here is derived from an EMBL/GenBank/DDBJ whole genome shotgun (WGS) entry which is preliminary data.</text>
</comment>
<keyword evidence="4 10" id="KW-0813">Transport</keyword>
<dbReference type="InterPro" id="IPR003004">
    <property type="entry name" value="GspF/PilC"/>
</dbReference>
<accession>A0ABR6YEF7</accession>
<proteinExistence type="inferred from homology"/>
<evidence type="ECO:0000256" key="1">
    <source>
        <dbReference type="ARBA" id="ARBA00002684"/>
    </source>
</evidence>
<evidence type="ECO:0000256" key="10">
    <source>
        <dbReference type="RuleBase" id="RU003923"/>
    </source>
</evidence>
<dbReference type="PROSITE" id="PS00874">
    <property type="entry name" value="T2SP_F"/>
    <property type="match status" value="1"/>
</dbReference>
<evidence type="ECO:0000313" key="13">
    <source>
        <dbReference type="EMBL" id="MBC3874892.1"/>
    </source>
</evidence>
<gene>
    <name evidence="13" type="ORF">H8K55_14970</name>
</gene>
<feature type="domain" description="Type II secretion system protein GspF" evidence="12">
    <location>
        <begin position="271"/>
        <end position="390"/>
    </location>
</feature>
<feature type="transmembrane region" description="Helical" evidence="11">
    <location>
        <begin position="371"/>
        <end position="391"/>
    </location>
</feature>
<dbReference type="PANTHER" id="PTHR30012">
    <property type="entry name" value="GENERAL SECRETION PATHWAY PROTEIN"/>
    <property type="match status" value="1"/>
</dbReference>
<evidence type="ECO:0000313" key="14">
    <source>
        <dbReference type="Proteomes" id="UP000624279"/>
    </source>
</evidence>
<evidence type="ECO:0000256" key="2">
    <source>
        <dbReference type="ARBA" id="ARBA00004651"/>
    </source>
</evidence>
<feature type="transmembrane region" description="Helical" evidence="11">
    <location>
        <begin position="223"/>
        <end position="248"/>
    </location>
</feature>
<protein>
    <recommendedName>
        <fullName evidence="9">General secretion pathway protein F</fullName>
    </recommendedName>
</protein>
<keyword evidence="8 11" id="KW-0472">Membrane</keyword>
<evidence type="ECO:0000256" key="5">
    <source>
        <dbReference type="ARBA" id="ARBA00022475"/>
    </source>
</evidence>
<reference evidence="13 14" key="1">
    <citation type="submission" date="2020-08" db="EMBL/GenBank/DDBJ databases">
        <title>Novel species isolated from subtropical streams in China.</title>
        <authorList>
            <person name="Lu H."/>
        </authorList>
    </citation>
    <scope>NUCLEOTIDE SEQUENCE [LARGE SCALE GENOMIC DNA]</scope>
    <source>
        <strain evidence="13 14">LX15W</strain>
    </source>
</reference>
<dbReference type="PANTHER" id="PTHR30012:SF0">
    <property type="entry name" value="TYPE II SECRETION SYSTEM PROTEIN F-RELATED"/>
    <property type="match status" value="1"/>
</dbReference>
<feature type="transmembrane region" description="Helical" evidence="11">
    <location>
        <begin position="167"/>
        <end position="189"/>
    </location>
</feature>
<keyword evidence="6 10" id="KW-0812">Transmembrane</keyword>
<evidence type="ECO:0000256" key="3">
    <source>
        <dbReference type="ARBA" id="ARBA00005745"/>
    </source>
</evidence>
<keyword evidence="7 11" id="KW-1133">Transmembrane helix</keyword>
<evidence type="ECO:0000256" key="6">
    <source>
        <dbReference type="ARBA" id="ARBA00022692"/>
    </source>
</evidence>
<evidence type="ECO:0000259" key="12">
    <source>
        <dbReference type="Pfam" id="PF00482"/>
    </source>
</evidence>
<dbReference type="EMBL" id="JACOGA010000014">
    <property type="protein sequence ID" value="MBC3874892.1"/>
    <property type="molecule type" value="Genomic_DNA"/>
</dbReference>
<dbReference type="Pfam" id="PF00482">
    <property type="entry name" value="T2SSF"/>
    <property type="match status" value="2"/>
</dbReference>
<dbReference type="InterPro" id="IPR001992">
    <property type="entry name" value="T2SS_GspF/T4SS_PilC_CS"/>
</dbReference>
<sequence>MKFSARAINSQHQVIELCIDAENEVDARAQVEREGHTLLRIHAERFSLAWTSATGRNVHNRELLNGFNTELLALLQAGLSLIEALETLIEKETHAPRLTMLTKLITAIRHGKRFSVALAEQPHYFPKLYIGIIKASEETSHLQNALSRYAAYTERGDTLRRKIINAIIYPGILLVVGSVVVLFLMTYVVPRFSEVYKGSGRALPWLSQVLLSWGQFFSQNTKLMLVTVCALLIALLVLFLRSGTAPLVQLIRKIPMIQAKLHLMELSRLYLTLGMLLEGGIVITEALNIIGESLSDFTRPKLALASTLILQGNAMSTAFDAHGLTTPVSLRLLRTGEKSGQLGTMLVEAGKYHESEITIWMERFSKAFEPCLMAFIGLLVGTIVVLLYMPIFDLAGSIQ</sequence>
<evidence type="ECO:0000256" key="11">
    <source>
        <dbReference type="SAM" id="Phobius"/>
    </source>
</evidence>
<dbReference type="InterPro" id="IPR018076">
    <property type="entry name" value="T2SS_GspF_dom"/>
</dbReference>
<dbReference type="Gene3D" id="1.20.81.30">
    <property type="entry name" value="Type II secretion system (T2SS), domain F"/>
    <property type="match status" value="2"/>
</dbReference>
<comment type="similarity">
    <text evidence="3 10">Belongs to the GSP F family.</text>
</comment>
<keyword evidence="14" id="KW-1185">Reference proteome</keyword>
<evidence type="ECO:0000256" key="9">
    <source>
        <dbReference type="ARBA" id="ARBA00030750"/>
    </source>
</evidence>